<feature type="region of interest" description="Disordered" evidence="7">
    <location>
        <begin position="185"/>
        <end position="242"/>
    </location>
</feature>
<dbReference type="PROSITE" id="PS50071">
    <property type="entry name" value="HOMEOBOX_2"/>
    <property type="match status" value="1"/>
</dbReference>
<dbReference type="PANTHER" id="PTHR24208:SF166">
    <property type="entry name" value="LIM HOMEOBOX TRANSCRIPTION FACTOR 1 ALPHA, ISOFORM B"/>
    <property type="match status" value="1"/>
</dbReference>
<sequence length="538" mass="58814">MLVTRQPPESESSPWSISKLETLFSRSSSISRMSHNYEPPLSAQSDWQGQYSFLAPGESSIFSQSYDHVTGTTEPADSQTRSQSHSRQSHASSDTVEPDNIKPEPTGSPLGTISPVRHRRSLDPLGLRQQRGPSPIQEQPEPQDEHYLQKTSETILEESIVSTDTPGLPIASTVLSSISVAGQGADIGAGQQDNGGQEGIKDEDDEILEDEEMLEGEGEGEGEENAPPQPQTAAERTAQRRKMKRFRLTHQQTRFLMSEFAKQPHPDAAHRERLSREIPGLSPRQVQVWFQNRRAKIKRLTADDRDRMMKMRAVPDDFDNVQALHSPYGAVPGLGGNPLTSPVDFGGSYGDHMMRPLMVDVRRHGGGSGDDHLSPTGLSPAFGNIGFSPSGSLTSSDILSPMSTGSADRYGYSSHLATPLSAGSRTSNPYARPTIDTSMSMHSHHARQQIRPLQPLSIRDTLTRARSDSLQSPLRTSMSWKGDAIDYTTYQGGNQSPQMGGRQTSGYDSMSGTSTGGLGGYESSYASKHSYRIRHIPS</sequence>
<keyword evidence="3 5" id="KW-0371">Homeobox</keyword>
<dbReference type="SUPFAM" id="SSF46689">
    <property type="entry name" value="Homeodomain-like"/>
    <property type="match status" value="1"/>
</dbReference>
<name>A0A420Y6N5_9PEZI</name>
<dbReference type="EMBL" id="QVQW01000043">
    <property type="protein sequence ID" value="RKU43420.1"/>
    <property type="molecule type" value="Genomic_DNA"/>
</dbReference>
<feature type="compositionally biased region" description="Polar residues" evidence="7">
    <location>
        <begin position="149"/>
        <end position="165"/>
    </location>
</feature>
<evidence type="ECO:0000256" key="3">
    <source>
        <dbReference type="ARBA" id="ARBA00023155"/>
    </source>
</evidence>
<gene>
    <name evidence="9" type="ORF">DL546_004869</name>
</gene>
<evidence type="ECO:0000256" key="7">
    <source>
        <dbReference type="SAM" id="MobiDB-lite"/>
    </source>
</evidence>
<dbReference type="OrthoDB" id="6159439at2759"/>
<feature type="compositionally biased region" description="Polar residues" evidence="7">
    <location>
        <begin position="64"/>
        <end position="76"/>
    </location>
</feature>
<evidence type="ECO:0000256" key="5">
    <source>
        <dbReference type="PROSITE-ProRule" id="PRU00108"/>
    </source>
</evidence>
<dbReference type="Gene3D" id="1.10.10.60">
    <property type="entry name" value="Homeodomain-like"/>
    <property type="match status" value="1"/>
</dbReference>
<dbReference type="InterPro" id="IPR050453">
    <property type="entry name" value="LIM_Homeobox_TF"/>
</dbReference>
<organism evidence="9 10">
    <name type="scientific">Coniochaeta pulveracea</name>
    <dbReference type="NCBI Taxonomy" id="177199"/>
    <lineage>
        <taxon>Eukaryota</taxon>
        <taxon>Fungi</taxon>
        <taxon>Dikarya</taxon>
        <taxon>Ascomycota</taxon>
        <taxon>Pezizomycotina</taxon>
        <taxon>Sordariomycetes</taxon>
        <taxon>Sordariomycetidae</taxon>
        <taxon>Coniochaetales</taxon>
        <taxon>Coniochaetaceae</taxon>
        <taxon>Coniochaeta</taxon>
    </lineage>
</organism>
<reference evidence="9 10" key="1">
    <citation type="submission" date="2018-08" db="EMBL/GenBank/DDBJ databases">
        <title>Draft genome of the lignicolous fungus Coniochaeta pulveracea.</title>
        <authorList>
            <person name="Borstlap C.J."/>
            <person name="De Witt R.N."/>
            <person name="Botha A."/>
            <person name="Volschenk H."/>
        </authorList>
    </citation>
    <scope>NUCLEOTIDE SEQUENCE [LARGE SCALE GENOMIC DNA]</scope>
    <source>
        <strain evidence="9 10">CAB683</strain>
    </source>
</reference>
<feature type="compositionally biased region" description="Acidic residues" evidence="7">
    <location>
        <begin position="201"/>
        <end position="224"/>
    </location>
</feature>
<dbReference type="STRING" id="177199.A0A420Y6N5"/>
<dbReference type="GO" id="GO:0005634">
    <property type="term" value="C:nucleus"/>
    <property type="evidence" value="ECO:0007669"/>
    <property type="project" value="UniProtKB-SubCell"/>
</dbReference>
<protein>
    <recommendedName>
        <fullName evidence="8">Homeobox domain-containing protein</fullName>
    </recommendedName>
</protein>
<evidence type="ECO:0000256" key="6">
    <source>
        <dbReference type="RuleBase" id="RU000682"/>
    </source>
</evidence>
<dbReference type="InterPro" id="IPR009057">
    <property type="entry name" value="Homeodomain-like_sf"/>
</dbReference>
<comment type="subcellular location">
    <subcellularLocation>
        <location evidence="1 5 6">Nucleus</location>
    </subcellularLocation>
</comment>
<dbReference type="GO" id="GO:0000977">
    <property type="term" value="F:RNA polymerase II transcription regulatory region sequence-specific DNA binding"/>
    <property type="evidence" value="ECO:0007669"/>
    <property type="project" value="TreeGrafter"/>
</dbReference>
<evidence type="ECO:0000313" key="9">
    <source>
        <dbReference type="EMBL" id="RKU43420.1"/>
    </source>
</evidence>
<proteinExistence type="predicted"/>
<dbReference type="InterPro" id="IPR001356">
    <property type="entry name" value="HD"/>
</dbReference>
<feature type="compositionally biased region" description="Polar residues" evidence="7">
    <location>
        <begin position="489"/>
        <end position="508"/>
    </location>
</feature>
<keyword evidence="10" id="KW-1185">Reference proteome</keyword>
<feature type="DNA-binding region" description="Homeobox" evidence="5">
    <location>
        <begin position="241"/>
        <end position="301"/>
    </location>
</feature>
<dbReference type="AlphaFoldDB" id="A0A420Y6N5"/>
<evidence type="ECO:0000256" key="1">
    <source>
        <dbReference type="ARBA" id="ARBA00004123"/>
    </source>
</evidence>
<feature type="domain" description="Homeobox" evidence="8">
    <location>
        <begin position="239"/>
        <end position="300"/>
    </location>
</feature>
<feature type="compositionally biased region" description="Low complexity" evidence="7">
    <location>
        <begin position="185"/>
        <end position="195"/>
    </location>
</feature>
<feature type="region of interest" description="Disordered" evidence="7">
    <location>
        <begin position="64"/>
        <end position="168"/>
    </location>
</feature>
<dbReference type="PANTHER" id="PTHR24208">
    <property type="entry name" value="LIM/HOMEOBOX PROTEIN LHX"/>
    <property type="match status" value="1"/>
</dbReference>
<dbReference type="SMART" id="SM00389">
    <property type="entry name" value="HOX"/>
    <property type="match status" value="1"/>
</dbReference>
<dbReference type="CDD" id="cd00086">
    <property type="entry name" value="homeodomain"/>
    <property type="match status" value="1"/>
</dbReference>
<evidence type="ECO:0000259" key="8">
    <source>
        <dbReference type="PROSITE" id="PS50071"/>
    </source>
</evidence>
<dbReference type="GO" id="GO:0000981">
    <property type="term" value="F:DNA-binding transcription factor activity, RNA polymerase II-specific"/>
    <property type="evidence" value="ECO:0007669"/>
    <property type="project" value="TreeGrafter"/>
</dbReference>
<keyword evidence="2 5" id="KW-0238">DNA-binding</keyword>
<evidence type="ECO:0000256" key="4">
    <source>
        <dbReference type="ARBA" id="ARBA00023242"/>
    </source>
</evidence>
<dbReference type="Pfam" id="PF00046">
    <property type="entry name" value="Homeodomain"/>
    <property type="match status" value="1"/>
</dbReference>
<evidence type="ECO:0000313" key="10">
    <source>
        <dbReference type="Proteomes" id="UP000275385"/>
    </source>
</evidence>
<comment type="caution">
    <text evidence="9">The sequence shown here is derived from an EMBL/GenBank/DDBJ whole genome shotgun (WGS) entry which is preliminary data.</text>
</comment>
<keyword evidence="4 5" id="KW-0539">Nucleus</keyword>
<evidence type="ECO:0000256" key="2">
    <source>
        <dbReference type="ARBA" id="ARBA00023125"/>
    </source>
</evidence>
<feature type="compositionally biased region" description="Low complexity" evidence="7">
    <location>
        <begin position="77"/>
        <end position="95"/>
    </location>
</feature>
<accession>A0A420Y6N5</accession>
<dbReference type="Proteomes" id="UP000275385">
    <property type="component" value="Unassembled WGS sequence"/>
</dbReference>
<feature type="region of interest" description="Disordered" evidence="7">
    <location>
        <begin position="489"/>
        <end position="515"/>
    </location>
</feature>